<evidence type="ECO:0000313" key="2">
    <source>
        <dbReference type="EMBL" id="MBR0663330.1"/>
    </source>
</evidence>
<comment type="caution">
    <text evidence="2">The sequence shown here is derived from an EMBL/GenBank/DDBJ whole genome shotgun (WGS) entry which is preliminary data.</text>
</comment>
<keyword evidence="3" id="KW-1185">Reference proteome</keyword>
<dbReference type="Proteomes" id="UP001196870">
    <property type="component" value="Unassembled WGS sequence"/>
</dbReference>
<keyword evidence="1" id="KW-0732">Signal</keyword>
<evidence type="ECO:0000313" key="3">
    <source>
        <dbReference type="Proteomes" id="UP001196870"/>
    </source>
</evidence>
<sequence length="268" mass="28990">MLTGRCRRSTPVSLRRPVHGVLLVAFLATPLPGTADASEVGDLDAEMPNTLEDAFVGERGSLDLFSAARYENRRDGDTIRLLPQLQWVPIERLQFSLGLPYTAGSGSRANEGDVSFGVLHQFNRETGWLPAFAVFAAASAPFGPGDRGPEIQLAGIASTTIDAGPAQRRLHINGYWIHRLDPSVTERRDRYRFAIGYSQLLAERTALIANILRESQERGERDATIIQAGLRHQVAQGVILGGALGAGIGRDSPRFTATISLQFSLSGG</sequence>
<gene>
    <name evidence="2" type="ORF">GXW71_03075</name>
</gene>
<dbReference type="EMBL" id="JAAGBB010000003">
    <property type="protein sequence ID" value="MBR0663330.1"/>
    <property type="molecule type" value="Genomic_DNA"/>
</dbReference>
<proteinExistence type="predicted"/>
<reference evidence="3" key="1">
    <citation type="journal article" date="2021" name="Syst. Appl. Microbiol.">
        <title>Roseomonas hellenica sp. nov., isolated from roots of wild-growing Alkanna tinctoria.</title>
        <authorList>
            <person name="Rat A."/>
            <person name="Naranjo H.D."/>
            <person name="Lebbe L."/>
            <person name="Cnockaert M."/>
            <person name="Krigas N."/>
            <person name="Grigoriadou K."/>
            <person name="Maloupa E."/>
            <person name="Willems A."/>
        </authorList>
    </citation>
    <scope>NUCLEOTIDE SEQUENCE [LARGE SCALE GENOMIC DNA]</scope>
    <source>
        <strain evidence="3">LMG 31523</strain>
    </source>
</reference>
<organism evidence="2 3">
    <name type="scientific">Plastoroseomonas hellenica</name>
    <dbReference type="NCBI Taxonomy" id="2687306"/>
    <lineage>
        <taxon>Bacteria</taxon>
        <taxon>Pseudomonadati</taxon>
        <taxon>Pseudomonadota</taxon>
        <taxon>Alphaproteobacteria</taxon>
        <taxon>Acetobacterales</taxon>
        <taxon>Acetobacteraceae</taxon>
        <taxon>Plastoroseomonas</taxon>
    </lineage>
</organism>
<feature type="signal peptide" evidence="1">
    <location>
        <begin position="1"/>
        <end position="37"/>
    </location>
</feature>
<feature type="chain" id="PRO_5046112536" description="Transporter" evidence="1">
    <location>
        <begin position="38"/>
        <end position="268"/>
    </location>
</feature>
<name>A0ABS5ETR4_9PROT</name>
<protein>
    <recommendedName>
        <fullName evidence="4">Transporter</fullName>
    </recommendedName>
</protein>
<evidence type="ECO:0008006" key="4">
    <source>
        <dbReference type="Google" id="ProtNLM"/>
    </source>
</evidence>
<dbReference type="RefSeq" id="WP_211850927.1">
    <property type="nucleotide sequence ID" value="NZ_JAAGBB010000003.1"/>
</dbReference>
<evidence type="ECO:0000256" key="1">
    <source>
        <dbReference type="SAM" id="SignalP"/>
    </source>
</evidence>
<accession>A0ABS5ETR4</accession>